<proteinExistence type="predicted"/>
<feature type="non-terminal residue" evidence="1">
    <location>
        <position position="50"/>
    </location>
</feature>
<sequence>MLPLKDAKINLLLELQHQALKLLLPAGSEGALMLIMWHVGEPLSKGSSKE</sequence>
<dbReference type="EMBL" id="JAHRHJ020003255">
    <property type="protein sequence ID" value="KAH9292110.1"/>
    <property type="molecule type" value="Genomic_DNA"/>
</dbReference>
<evidence type="ECO:0000313" key="2">
    <source>
        <dbReference type="Proteomes" id="UP000824469"/>
    </source>
</evidence>
<protein>
    <submittedName>
        <fullName evidence="1">Uncharacterized protein</fullName>
    </submittedName>
</protein>
<accession>A0AA38C081</accession>
<evidence type="ECO:0000313" key="1">
    <source>
        <dbReference type="EMBL" id="KAH9292110.1"/>
    </source>
</evidence>
<feature type="non-terminal residue" evidence="1">
    <location>
        <position position="1"/>
    </location>
</feature>
<gene>
    <name evidence="1" type="ORF">KI387_042696</name>
</gene>
<keyword evidence="2" id="KW-1185">Reference proteome</keyword>
<name>A0AA38C081_TAXCH</name>
<organism evidence="1 2">
    <name type="scientific">Taxus chinensis</name>
    <name type="common">Chinese yew</name>
    <name type="synonym">Taxus wallichiana var. chinensis</name>
    <dbReference type="NCBI Taxonomy" id="29808"/>
    <lineage>
        <taxon>Eukaryota</taxon>
        <taxon>Viridiplantae</taxon>
        <taxon>Streptophyta</taxon>
        <taxon>Embryophyta</taxon>
        <taxon>Tracheophyta</taxon>
        <taxon>Spermatophyta</taxon>
        <taxon>Pinopsida</taxon>
        <taxon>Pinidae</taxon>
        <taxon>Conifers II</taxon>
        <taxon>Cupressales</taxon>
        <taxon>Taxaceae</taxon>
        <taxon>Taxus</taxon>
    </lineage>
</organism>
<dbReference type="Proteomes" id="UP000824469">
    <property type="component" value="Unassembled WGS sequence"/>
</dbReference>
<comment type="caution">
    <text evidence="1">The sequence shown here is derived from an EMBL/GenBank/DDBJ whole genome shotgun (WGS) entry which is preliminary data.</text>
</comment>
<dbReference type="AlphaFoldDB" id="A0AA38C081"/>
<reference evidence="1 2" key="1">
    <citation type="journal article" date="2021" name="Nat. Plants">
        <title>The Taxus genome provides insights into paclitaxel biosynthesis.</title>
        <authorList>
            <person name="Xiong X."/>
            <person name="Gou J."/>
            <person name="Liao Q."/>
            <person name="Li Y."/>
            <person name="Zhou Q."/>
            <person name="Bi G."/>
            <person name="Li C."/>
            <person name="Du R."/>
            <person name="Wang X."/>
            <person name="Sun T."/>
            <person name="Guo L."/>
            <person name="Liang H."/>
            <person name="Lu P."/>
            <person name="Wu Y."/>
            <person name="Zhang Z."/>
            <person name="Ro D.K."/>
            <person name="Shang Y."/>
            <person name="Huang S."/>
            <person name="Yan J."/>
        </authorList>
    </citation>
    <scope>NUCLEOTIDE SEQUENCE [LARGE SCALE GENOMIC DNA]</scope>
    <source>
        <strain evidence="1">Ta-2019</strain>
    </source>
</reference>